<dbReference type="PANTHER" id="PTHR33910">
    <property type="entry name" value="PROTEIN TRANSLOCASE SUBUNIT SECE"/>
    <property type="match status" value="1"/>
</dbReference>
<evidence type="ECO:0000256" key="10">
    <source>
        <dbReference type="SAM" id="MobiDB-lite"/>
    </source>
</evidence>
<comment type="function">
    <text evidence="9">Essential subunit of the Sec protein translocation channel SecYEG. Clamps together the 2 halves of SecY. May contact the channel plug during translocation.</text>
</comment>
<dbReference type="AlphaFoldDB" id="J0NIG2"/>
<keyword evidence="4 9" id="KW-0812">Transmembrane</keyword>
<evidence type="ECO:0000256" key="2">
    <source>
        <dbReference type="ARBA" id="ARBA00022448"/>
    </source>
</evidence>
<organism evidence="11 12">
    <name type="scientific">Schaalia georgiae F0490</name>
    <dbReference type="NCBI Taxonomy" id="1125717"/>
    <lineage>
        <taxon>Bacteria</taxon>
        <taxon>Bacillati</taxon>
        <taxon>Actinomycetota</taxon>
        <taxon>Actinomycetes</taxon>
        <taxon>Actinomycetales</taxon>
        <taxon>Actinomycetaceae</taxon>
        <taxon>Schaalia</taxon>
    </lineage>
</organism>
<keyword evidence="8 9" id="KW-0472">Membrane</keyword>
<dbReference type="PATRIC" id="fig|1125717.3.peg.739"/>
<dbReference type="GO" id="GO:0008320">
    <property type="term" value="F:protein transmembrane transporter activity"/>
    <property type="evidence" value="ECO:0007669"/>
    <property type="project" value="UniProtKB-UniRule"/>
</dbReference>
<sequence length="136" mass="15353">MAKHSAPGAESSRKDRGKARDGEESARKDRDKTEATRKDRGKAHDGEEPARKDRTKTRATRKRDEAGAVKQKKRGLFARIWLFLTQVVAEMRKVTYPTRSETWTYFVVVVVFVTAIMAFTGLLDFGFGKLSALLFG</sequence>
<dbReference type="GO" id="GO:0006605">
    <property type="term" value="P:protein targeting"/>
    <property type="evidence" value="ECO:0007669"/>
    <property type="project" value="UniProtKB-UniRule"/>
</dbReference>
<feature type="transmembrane region" description="Helical" evidence="9">
    <location>
        <begin position="102"/>
        <end position="123"/>
    </location>
</feature>
<dbReference type="Gene3D" id="1.20.5.1030">
    <property type="entry name" value="Preprotein translocase secy subunit"/>
    <property type="match status" value="1"/>
</dbReference>
<evidence type="ECO:0000313" key="11">
    <source>
        <dbReference type="EMBL" id="EJF46909.1"/>
    </source>
</evidence>
<keyword evidence="5 9" id="KW-0653">Protein transport</keyword>
<dbReference type="GO" id="GO:0005886">
    <property type="term" value="C:plasma membrane"/>
    <property type="evidence" value="ECO:0007669"/>
    <property type="project" value="UniProtKB-SubCell"/>
</dbReference>
<evidence type="ECO:0000256" key="1">
    <source>
        <dbReference type="ARBA" id="ARBA00004370"/>
    </source>
</evidence>
<evidence type="ECO:0000256" key="3">
    <source>
        <dbReference type="ARBA" id="ARBA00022475"/>
    </source>
</evidence>
<gene>
    <name evidence="9 11" type="primary">secE</name>
    <name evidence="11" type="ORF">HMPREF1317_0888</name>
</gene>
<dbReference type="InterPro" id="IPR001901">
    <property type="entry name" value="Translocase_SecE/Sec61-g"/>
</dbReference>
<evidence type="ECO:0000256" key="8">
    <source>
        <dbReference type="ARBA" id="ARBA00023136"/>
    </source>
</evidence>
<dbReference type="EMBL" id="AKFS01000110">
    <property type="protein sequence ID" value="EJF46909.1"/>
    <property type="molecule type" value="Genomic_DNA"/>
</dbReference>
<dbReference type="GO" id="GO:0009306">
    <property type="term" value="P:protein secretion"/>
    <property type="evidence" value="ECO:0007669"/>
    <property type="project" value="UniProtKB-UniRule"/>
</dbReference>
<evidence type="ECO:0000256" key="7">
    <source>
        <dbReference type="ARBA" id="ARBA00023010"/>
    </source>
</evidence>
<dbReference type="GO" id="GO:0065002">
    <property type="term" value="P:intracellular protein transmembrane transport"/>
    <property type="evidence" value="ECO:0007669"/>
    <property type="project" value="UniProtKB-UniRule"/>
</dbReference>
<dbReference type="RefSeq" id="WP_005869152.1">
    <property type="nucleotide sequence ID" value="NZ_AKFS01000110.1"/>
</dbReference>
<dbReference type="InterPro" id="IPR005807">
    <property type="entry name" value="SecE_bac"/>
</dbReference>
<evidence type="ECO:0000313" key="12">
    <source>
        <dbReference type="Proteomes" id="UP000004578"/>
    </source>
</evidence>
<dbReference type="PANTHER" id="PTHR33910:SF1">
    <property type="entry name" value="PROTEIN TRANSLOCASE SUBUNIT SECE"/>
    <property type="match status" value="1"/>
</dbReference>
<keyword evidence="7 9" id="KW-0811">Translocation</keyword>
<evidence type="ECO:0000256" key="5">
    <source>
        <dbReference type="ARBA" id="ARBA00022927"/>
    </source>
</evidence>
<evidence type="ECO:0000256" key="4">
    <source>
        <dbReference type="ARBA" id="ARBA00022692"/>
    </source>
</evidence>
<comment type="subcellular location">
    <subcellularLocation>
        <location evidence="9">Cell membrane</location>
        <topology evidence="9">Single-pass membrane protein</topology>
    </subcellularLocation>
    <subcellularLocation>
        <location evidence="1">Membrane</location>
    </subcellularLocation>
</comment>
<keyword evidence="6 9" id="KW-1133">Transmembrane helix</keyword>
<dbReference type="HAMAP" id="MF_00422">
    <property type="entry name" value="SecE"/>
    <property type="match status" value="1"/>
</dbReference>
<name>J0NIG2_9ACTO</name>
<dbReference type="NCBIfam" id="TIGR00964">
    <property type="entry name" value="secE_bact"/>
    <property type="match status" value="1"/>
</dbReference>
<keyword evidence="12" id="KW-1185">Reference proteome</keyword>
<comment type="similarity">
    <text evidence="9">Belongs to the SecE/SEC61-gamma family.</text>
</comment>
<dbReference type="InterPro" id="IPR038379">
    <property type="entry name" value="SecE_sf"/>
</dbReference>
<protein>
    <recommendedName>
        <fullName evidence="9">Protein translocase subunit SecE</fullName>
    </recommendedName>
</protein>
<keyword evidence="2 9" id="KW-0813">Transport</keyword>
<evidence type="ECO:0000256" key="6">
    <source>
        <dbReference type="ARBA" id="ARBA00022989"/>
    </source>
</evidence>
<feature type="compositionally biased region" description="Basic and acidic residues" evidence="10">
    <location>
        <begin position="11"/>
        <end position="52"/>
    </location>
</feature>
<dbReference type="OrthoDB" id="9805743at2"/>
<comment type="caution">
    <text evidence="11">The sequence shown here is derived from an EMBL/GenBank/DDBJ whole genome shotgun (WGS) entry which is preliminary data.</text>
</comment>
<proteinExistence type="inferred from homology"/>
<evidence type="ECO:0000256" key="9">
    <source>
        <dbReference type="HAMAP-Rule" id="MF_00422"/>
    </source>
</evidence>
<feature type="region of interest" description="Disordered" evidence="10">
    <location>
        <begin position="1"/>
        <end position="71"/>
    </location>
</feature>
<keyword evidence="3 9" id="KW-1003">Cell membrane</keyword>
<dbReference type="Pfam" id="PF00584">
    <property type="entry name" value="SecE"/>
    <property type="match status" value="1"/>
</dbReference>
<dbReference type="Proteomes" id="UP000004578">
    <property type="component" value="Unassembled WGS sequence"/>
</dbReference>
<reference evidence="11 12" key="1">
    <citation type="submission" date="2012-05" db="EMBL/GenBank/DDBJ databases">
        <authorList>
            <person name="Harkins D.M."/>
            <person name="Madupu R."/>
            <person name="Durkin A.S."/>
            <person name="Torralba M."/>
            <person name="Methe B."/>
            <person name="Sutton G.G."/>
            <person name="Nelson K.E."/>
        </authorList>
    </citation>
    <scope>NUCLEOTIDE SEQUENCE [LARGE SCALE GENOMIC DNA]</scope>
    <source>
        <strain evidence="11 12">F0490</strain>
    </source>
</reference>
<comment type="subunit">
    <text evidence="9">Component of the Sec protein translocase complex. Heterotrimer consisting of SecY, SecE and SecG subunits. The heterotrimers can form oligomers, although 1 heterotrimer is thought to be able to translocate proteins. Interacts with the ribosome. Interacts with SecDF, and other proteins may be involved. Interacts with SecA.</text>
</comment>
<dbReference type="GO" id="GO:0043952">
    <property type="term" value="P:protein transport by the Sec complex"/>
    <property type="evidence" value="ECO:0007669"/>
    <property type="project" value="UniProtKB-UniRule"/>
</dbReference>
<accession>J0NIG2</accession>